<proteinExistence type="inferred from homology"/>
<evidence type="ECO:0000256" key="11">
    <source>
        <dbReference type="ARBA" id="ARBA00023049"/>
    </source>
</evidence>
<dbReference type="EMBL" id="CP015136">
    <property type="protein sequence ID" value="AMY11273.1"/>
    <property type="molecule type" value="Genomic_DNA"/>
</dbReference>
<evidence type="ECO:0000256" key="7">
    <source>
        <dbReference type="ARBA" id="ARBA00022723"/>
    </source>
</evidence>
<comment type="similarity">
    <text evidence="3">Belongs to the peptidase M50B family.</text>
</comment>
<dbReference type="GO" id="GO:0046872">
    <property type="term" value="F:metal ion binding"/>
    <property type="evidence" value="ECO:0007669"/>
    <property type="project" value="UniProtKB-KW"/>
</dbReference>
<dbReference type="Proteomes" id="UP000076079">
    <property type="component" value="Chromosome"/>
</dbReference>
<evidence type="ECO:0000313" key="14">
    <source>
        <dbReference type="EMBL" id="AMY11273.1"/>
    </source>
</evidence>
<evidence type="ECO:0000256" key="4">
    <source>
        <dbReference type="ARBA" id="ARBA00022475"/>
    </source>
</evidence>
<comment type="subcellular location">
    <subcellularLocation>
        <location evidence="2">Cell membrane</location>
        <topology evidence="2">Multi-pass membrane protein</topology>
    </subcellularLocation>
</comment>
<dbReference type="CDD" id="cd06158">
    <property type="entry name" value="S2P-M50_like_1"/>
    <property type="match status" value="1"/>
</dbReference>
<feature type="transmembrane region" description="Helical" evidence="13">
    <location>
        <begin position="118"/>
        <end position="139"/>
    </location>
</feature>
<evidence type="ECO:0000256" key="13">
    <source>
        <dbReference type="SAM" id="Phobius"/>
    </source>
</evidence>
<dbReference type="InterPro" id="IPR052348">
    <property type="entry name" value="Metallopeptidase_M50B"/>
</dbReference>
<feature type="transmembrane region" description="Helical" evidence="13">
    <location>
        <begin position="179"/>
        <end position="198"/>
    </location>
</feature>
<dbReference type="PANTHER" id="PTHR35864:SF1">
    <property type="entry name" value="ZINC METALLOPROTEASE YWHC-RELATED"/>
    <property type="match status" value="1"/>
</dbReference>
<evidence type="ECO:0000256" key="10">
    <source>
        <dbReference type="ARBA" id="ARBA00022989"/>
    </source>
</evidence>
<accession>A0A143PSY7</accession>
<evidence type="ECO:0000313" key="15">
    <source>
        <dbReference type="Proteomes" id="UP000076079"/>
    </source>
</evidence>
<dbReference type="AlphaFoldDB" id="A0A143PSY7"/>
<keyword evidence="11" id="KW-0482">Metalloprotease</keyword>
<dbReference type="RefSeq" id="WP_234800509.1">
    <property type="nucleotide sequence ID" value="NZ_CP015136.1"/>
</dbReference>
<evidence type="ECO:0000256" key="3">
    <source>
        <dbReference type="ARBA" id="ARBA00007931"/>
    </source>
</evidence>
<dbReference type="GO" id="GO:0008237">
    <property type="term" value="F:metallopeptidase activity"/>
    <property type="evidence" value="ECO:0007669"/>
    <property type="project" value="UniProtKB-KW"/>
</dbReference>
<keyword evidence="8" id="KW-0378">Hydrolase</keyword>
<evidence type="ECO:0000256" key="5">
    <source>
        <dbReference type="ARBA" id="ARBA00022670"/>
    </source>
</evidence>
<evidence type="ECO:0000256" key="2">
    <source>
        <dbReference type="ARBA" id="ARBA00004651"/>
    </source>
</evidence>
<evidence type="ECO:0000256" key="9">
    <source>
        <dbReference type="ARBA" id="ARBA00022833"/>
    </source>
</evidence>
<dbReference type="STRING" id="1855912.LuPra_04520"/>
<feature type="transmembrane region" description="Helical" evidence="13">
    <location>
        <begin position="49"/>
        <end position="69"/>
    </location>
</feature>
<keyword evidence="6 13" id="KW-0812">Transmembrane</keyword>
<gene>
    <name evidence="14" type="ORF">LuPra_04520</name>
</gene>
<organism evidence="14 15">
    <name type="scientific">Luteitalea pratensis</name>
    <dbReference type="NCBI Taxonomy" id="1855912"/>
    <lineage>
        <taxon>Bacteria</taxon>
        <taxon>Pseudomonadati</taxon>
        <taxon>Acidobacteriota</taxon>
        <taxon>Vicinamibacteria</taxon>
        <taxon>Vicinamibacterales</taxon>
        <taxon>Vicinamibacteraceae</taxon>
        <taxon>Luteitalea</taxon>
    </lineage>
</organism>
<evidence type="ECO:0000256" key="8">
    <source>
        <dbReference type="ARBA" id="ARBA00022801"/>
    </source>
</evidence>
<dbReference type="PANTHER" id="PTHR35864">
    <property type="entry name" value="ZINC METALLOPROTEASE MJ0611-RELATED"/>
    <property type="match status" value="1"/>
</dbReference>
<keyword evidence="5 14" id="KW-0645">Protease</keyword>
<feature type="transmembrane region" description="Helical" evidence="13">
    <location>
        <begin position="90"/>
        <end position="112"/>
    </location>
</feature>
<keyword evidence="12 13" id="KW-0472">Membrane</keyword>
<keyword evidence="10 13" id="KW-1133">Transmembrane helix</keyword>
<keyword evidence="7" id="KW-0479">Metal-binding</keyword>
<dbReference type="GO" id="GO:0005886">
    <property type="term" value="C:plasma membrane"/>
    <property type="evidence" value="ECO:0007669"/>
    <property type="project" value="UniProtKB-SubCell"/>
</dbReference>
<evidence type="ECO:0000256" key="6">
    <source>
        <dbReference type="ARBA" id="ARBA00022692"/>
    </source>
</evidence>
<comment type="cofactor">
    <cofactor evidence="1">
        <name>Zn(2+)</name>
        <dbReference type="ChEBI" id="CHEBI:29105"/>
    </cofactor>
</comment>
<keyword evidence="4" id="KW-1003">Cell membrane</keyword>
<evidence type="ECO:0000256" key="1">
    <source>
        <dbReference type="ARBA" id="ARBA00001947"/>
    </source>
</evidence>
<keyword evidence="15" id="KW-1185">Reference proteome</keyword>
<protein>
    <submittedName>
        <fullName evidence="14">Zn-dependent protease</fullName>
    </submittedName>
</protein>
<reference evidence="15" key="2">
    <citation type="submission" date="2016-04" db="EMBL/GenBank/DDBJ databases">
        <title>First Complete Genome Sequence of a Subdivision 6 Acidobacterium.</title>
        <authorList>
            <person name="Huang S."/>
            <person name="Vieira S."/>
            <person name="Bunk B."/>
            <person name="Riedel T."/>
            <person name="Sproeer C."/>
            <person name="Overmann J."/>
        </authorList>
    </citation>
    <scope>NUCLEOTIDE SEQUENCE [LARGE SCALE GENOMIC DNA]</scope>
    <source>
        <strain evidence="15">DSM 100886 HEG_-6_39</strain>
    </source>
</reference>
<name>A0A143PSY7_LUTPR</name>
<dbReference type="InterPro" id="IPR044537">
    <property type="entry name" value="Rip2-like"/>
</dbReference>
<evidence type="ECO:0000256" key="12">
    <source>
        <dbReference type="ARBA" id="ARBA00023136"/>
    </source>
</evidence>
<dbReference type="KEGG" id="abac:LuPra_04520"/>
<sequence>MEIGSIVLAFIGLLLALTVHEAAHAWAASRLGDPTARLQGRLSLNPVVHIDPIGTVMLPLLAFAMNAPIIGWAKPVPVDGRYLKHFRRDFMWIALAGPASNLLLAMLASLLLRALPLLPASVGAISVVEPLLQFAYGFFRVNILLAMFNMIPVPPLDGSNVVAALLPPRLAHQWDQVRPYGIFVLYGLMLTGILGMLISPPSALLQELLLPRAVLLRLVQLL</sequence>
<reference evidence="14 15" key="1">
    <citation type="journal article" date="2016" name="Genome Announc.">
        <title>First Complete Genome Sequence of a Subdivision 6 Acidobacterium Strain.</title>
        <authorList>
            <person name="Huang S."/>
            <person name="Vieira S."/>
            <person name="Bunk B."/>
            <person name="Riedel T."/>
            <person name="Sproer C."/>
            <person name="Overmann J."/>
        </authorList>
    </citation>
    <scope>NUCLEOTIDE SEQUENCE [LARGE SCALE GENOMIC DNA]</scope>
    <source>
        <strain evidence="15">DSM 100886 HEG_-6_39</strain>
    </source>
</reference>
<dbReference type="GO" id="GO:0006508">
    <property type="term" value="P:proteolysis"/>
    <property type="evidence" value="ECO:0007669"/>
    <property type="project" value="UniProtKB-KW"/>
</dbReference>
<keyword evidence="9" id="KW-0862">Zinc</keyword>